<comment type="caution">
    <text evidence="2">The sequence shown here is derived from an EMBL/GenBank/DDBJ whole genome shotgun (WGS) entry which is preliminary data.</text>
</comment>
<sequence>MAESGSENLPTPKPAIPRSDGSNLPMRTERPLETGQNPITHSEQSTVDRALAEARDRVVNLERDYKEHPEKYPVPIGGGAVQFPDQERLGGRSLTEAERLMYESQAREAGRGSWFAEGLRKTENPLTLRYLNRGILATWEKYPRQFSEYTALHYLGILQDRAAGYEALRDMPPEVAIELGLVDRIAGDGKSVERGLFHTELSLDQIRKMAEETVLARDEFIARATILEVYKQQGQMAGDVKQYGFQFFIAPWRTKTEAKHYADIGRAGETLPGKEKFGVLVDEAMRGWIDLAEGKETDLHGTKIGIPKDEQGKIGNPFDGDLYESKLERQRKWIAKHKTRGDSQAVQTAWLLLRHMDVHVSYAMNGGRLIDPKKPSVGRRIEEILSAIGKFDPRDYLAPPYKRLCLDRGDLNETMATPDDTDISLDTVGDVAIEASDTTNDTAKANYIAVRQLAEFTKDNPRAVAAPATIGCFPNLTTDMMRMIYFGDTNMWDLWRKHGIRFGDFPWDESSEADTDKQIGWKNPVDGKYYKGIAKVFHHVPYGLQAMYALGKVYESIMNDDFAKMGEQIMDTSYLHGLNKAYELTFSIMWGKAVNLVSDAEIERDPSKDTLKKLRQLAKVNMLAGIIIANTTSNTNDPKDIVKRMGMPMVAYDVISGSIRHNRKTYTQRVVNSATTAGFLSIRDHEEGKTAINSKSLYDAEKALITEIVENRRMGVKPSLLEGKWFSPEEINRMNLLGIYAPFKA</sequence>
<gene>
    <name evidence="2" type="ORF">A3A58_03500</name>
</gene>
<accession>A0A1G1VE10</accession>
<feature type="compositionally biased region" description="Polar residues" evidence="1">
    <location>
        <begin position="34"/>
        <end position="47"/>
    </location>
</feature>
<evidence type="ECO:0000313" key="3">
    <source>
        <dbReference type="Proteomes" id="UP000177685"/>
    </source>
</evidence>
<organism evidence="2 3">
    <name type="scientific">Candidatus Blackburnbacteria bacterium RIFCSPLOWO2_01_FULL_41_27</name>
    <dbReference type="NCBI Taxonomy" id="1797520"/>
    <lineage>
        <taxon>Bacteria</taxon>
        <taxon>Candidatus Blackburniibacteriota</taxon>
    </lineage>
</organism>
<feature type="region of interest" description="Disordered" evidence="1">
    <location>
        <begin position="1"/>
        <end position="49"/>
    </location>
</feature>
<protein>
    <submittedName>
        <fullName evidence="2">Uncharacterized protein</fullName>
    </submittedName>
</protein>
<proteinExistence type="predicted"/>
<name>A0A1G1VE10_9BACT</name>
<dbReference type="EMBL" id="MHCD01000029">
    <property type="protein sequence ID" value="OGY13690.1"/>
    <property type="molecule type" value="Genomic_DNA"/>
</dbReference>
<dbReference type="AlphaFoldDB" id="A0A1G1VE10"/>
<reference evidence="2 3" key="1">
    <citation type="journal article" date="2016" name="Nat. Commun.">
        <title>Thousands of microbial genomes shed light on interconnected biogeochemical processes in an aquifer system.</title>
        <authorList>
            <person name="Anantharaman K."/>
            <person name="Brown C.T."/>
            <person name="Hug L.A."/>
            <person name="Sharon I."/>
            <person name="Castelle C.J."/>
            <person name="Probst A.J."/>
            <person name="Thomas B.C."/>
            <person name="Singh A."/>
            <person name="Wilkins M.J."/>
            <person name="Karaoz U."/>
            <person name="Brodie E.L."/>
            <person name="Williams K.H."/>
            <person name="Hubbard S.S."/>
            <person name="Banfield J.F."/>
        </authorList>
    </citation>
    <scope>NUCLEOTIDE SEQUENCE [LARGE SCALE GENOMIC DNA]</scope>
</reference>
<evidence type="ECO:0000313" key="2">
    <source>
        <dbReference type="EMBL" id="OGY13690.1"/>
    </source>
</evidence>
<evidence type="ECO:0000256" key="1">
    <source>
        <dbReference type="SAM" id="MobiDB-lite"/>
    </source>
</evidence>
<dbReference type="Proteomes" id="UP000177685">
    <property type="component" value="Unassembled WGS sequence"/>
</dbReference>